<dbReference type="RefSeq" id="WP_127096494.1">
    <property type="nucleotide sequence ID" value="NZ_CP031423.1"/>
</dbReference>
<evidence type="ECO:0000313" key="3">
    <source>
        <dbReference type="Proteomes" id="UP000276888"/>
    </source>
</evidence>
<evidence type="ECO:0000259" key="1">
    <source>
        <dbReference type="PROSITE" id="PS51819"/>
    </source>
</evidence>
<organism evidence="2 3">
    <name type="scientific">Microbacterium lemovicicum</name>
    <dbReference type="NCBI Taxonomy" id="1072463"/>
    <lineage>
        <taxon>Bacteria</taxon>
        <taxon>Bacillati</taxon>
        <taxon>Actinomycetota</taxon>
        <taxon>Actinomycetes</taxon>
        <taxon>Micrococcales</taxon>
        <taxon>Microbacteriaceae</taxon>
        <taxon>Microbacterium</taxon>
    </lineage>
</organism>
<proteinExistence type="predicted"/>
<evidence type="ECO:0000313" key="2">
    <source>
        <dbReference type="EMBL" id="AZS38010.1"/>
    </source>
</evidence>
<dbReference type="Gene3D" id="3.10.180.10">
    <property type="entry name" value="2,3-Dihydroxybiphenyl 1,2-Dioxygenase, domain 1"/>
    <property type="match status" value="2"/>
</dbReference>
<dbReference type="InterPro" id="IPR041581">
    <property type="entry name" value="Glyoxalase_6"/>
</dbReference>
<feature type="domain" description="VOC" evidence="1">
    <location>
        <begin position="138"/>
        <end position="267"/>
    </location>
</feature>
<name>A0A3Q9J1L9_9MICO</name>
<dbReference type="InterPro" id="IPR029068">
    <property type="entry name" value="Glyas_Bleomycin-R_OHBP_Dase"/>
</dbReference>
<dbReference type="OrthoDB" id="9793039at2"/>
<dbReference type="EMBL" id="CP031423">
    <property type="protein sequence ID" value="AZS38010.1"/>
    <property type="molecule type" value="Genomic_DNA"/>
</dbReference>
<dbReference type="Pfam" id="PF18029">
    <property type="entry name" value="Glyoxalase_6"/>
    <property type="match status" value="2"/>
</dbReference>
<dbReference type="AlphaFoldDB" id="A0A3Q9J1L9"/>
<sequence>MADQPRIYPEGVPCWVDIEVDDREAAERFYSAVFGWEFSPAMPPGAPGFYDIASLKGQDAAAIGPGTADPVWNTYIACDDVEAAAAAVTEAGGTVLSSPADAGPGGRLAICADPQGAVFRLWQARRRLGAQIVNEPGAWNFSDLRTPDADAALAFYGAVFGWRVDPGLGAGMIRLPGYGDHLASTVDPGIHERQSFAPPGFADVVAGIAQADGTARWEVRFTSADRDASIDAVQRAGGRVLSSTETDWTREALVADPSGATFVVSQLAPRG</sequence>
<dbReference type="PANTHER" id="PTHR33993:SF14">
    <property type="entry name" value="GB|AAF24581.1"/>
    <property type="match status" value="1"/>
</dbReference>
<keyword evidence="3" id="KW-1185">Reference proteome</keyword>
<accession>A0A3Q9J1L9</accession>
<feature type="domain" description="VOC" evidence="1">
    <location>
        <begin position="12"/>
        <end position="124"/>
    </location>
</feature>
<dbReference type="Proteomes" id="UP000276888">
    <property type="component" value="Chromosome"/>
</dbReference>
<dbReference type="InterPro" id="IPR052164">
    <property type="entry name" value="Anthracycline_SecMetBiosynth"/>
</dbReference>
<dbReference type="SUPFAM" id="SSF54593">
    <property type="entry name" value="Glyoxalase/Bleomycin resistance protein/Dihydroxybiphenyl dioxygenase"/>
    <property type="match status" value="2"/>
</dbReference>
<dbReference type="PANTHER" id="PTHR33993">
    <property type="entry name" value="GLYOXALASE-RELATED"/>
    <property type="match status" value="1"/>
</dbReference>
<dbReference type="PROSITE" id="PS51819">
    <property type="entry name" value="VOC"/>
    <property type="match status" value="2"/>
</dbReference>
<protein>
    <submittedName>
        <fullName evidence="2">Glyoxylase CFP32</fullName>
    </submittedName>
</protein>
<dbReference type="InterPro" id="IPR037523">
    <property type="entry name" value="VOC_core"/>
</dbReference>
<dbReference type="KEGG" id="mlv:CVS47_02660"/>
<gene>
    <name evidence="2" type="ORF">CVS47_02660</name>
</gene>
<reference evidence="2 3" key="1">
    <citation type="submission" date="2018-08" db="EMBL/GenBank/DDBJ databases">
        <title>Microbacterium lemovicicum sp. nov., a bacterium isolated from a natural uranium-rich soil.</title>
        <authorList>
            <person name="ORTET P."/>
        </authorList>
    </citation>
    <scope>NUCLEOTIDE SEQUENCE [LARGE SCALE GENOMIC DNA]</scope>
    <source>
        <strain evidence="2 3">Viu22</strain>
    </source>
</reference>